<protein>
    <submittedName>
        <fullName evidence="1">DUF3168 domain-containing protein</fullName>
    </submittedName>
</protein>
<dbReference type="Proteomes" id="UP001211689">
    <property type="component" value="Unassembled WGS sequence"/>
</dbReference>
<accession>A0ABT4Y8G0</accession>
<evidence type="ECO:0000313" key="1">
    <source>
        <dbReference type="EMBL" id="MDA8485164.1"/>
    </source>
</evidence>
<comment type="caution">
    <text evidence="1">The sequence shown here is derived from an EMBL/GenBank/DDBJ whole genome shotgun (WGS) entry which is preliminary data.</text>
</comment>
<proteinExistence type="predicted"/>
<organism evidence="1 2">
    <name type="scientific">Metapseudomonas resinovorans</name>
    <name type="common">Pseudomonas resinovorans</name>
    <dbReference type="NCBI Taxonomy" id="53412"/>
    <lineage>
        <taxon>Bacteria</taxon>
        <taxon>Pseudomonadati</taxon>
        <taxon>Pseudomonadota</taxon>
        <taxon>Gammaproteobacteria</taxon>
        <taxon>Pseudomonadales</taxon>
        <taxon>Pseudomonadaceae</taxon>
        <taxon>Metapseudomonas</taxon>
    </lineage>
</organism>
<evidence type="ECO:0000313" key="2">
    <source>
        <dbReference type="Proteomes" id="UP001211689"/>
    </source>
</evidence>
<gene>
    <name evidence="1" type="ORF">NNO07_19020</name>
</gene>
<keyword evidence="2" id="KW-1185">Reference proteome</keyword>
<name>A0ABT4Y8G0_METRE</name>
<dbReference type="EMBL" id="JANEWF010000024">
    <property type="protein sequence ID" value="MDA8485164.1"/>
    <property type="molecule type" value="Genomic_DNA"/>
</dbReference>
<sequence length="121" mass="13391">MFPPIFEICKASAAVTALIGANPCRLYPFGEAPQGGQKPYAVWQTTTGLPENYLGQRPDLDSFGLQVDVYADTGFSVRAVAEALRDAIEPVAYITAWRGGGRDPETKNYRFTFDVDWLVQR</sequence>
<dbReference type="RefSeq" id="WP_271471618.1">
    <property type="nucleotide sequence ID" value="NZ_JANEWF010000024.1"/>
</dbReference>
<reference evidence="1 2" key="1">
    <citation type="submission" date="2022-07" db="EMBL/GenBank/DDBJ databases">
        <title>Genome Analysis of Selected Gammaproteobacteria from Nigerian Food snails.</title>
        <authorList>
            <person name="Okafor A.C."/>
        </authorList>
    </citation>
    <scope>NUCLEOTIDE SEQUENCE [LARGE SCALE GENOMIC DNA]</scope>
    <source>
        <strain evidence="1 2">Awg 2</strain>
    </source>
</reference>
<dbReference type="InterPro" id="IPR021508">
    <property type="entry name" value="Gp17-like"/>
</dbReference>
<dbReference type="Pfam" id="PF11367">
    <property type="entry name" value="Tail_completion_gp17"/>
    <property type="match status" value="1"/>
</dbReference>